<dbReference type="Gene3D" id="3.40.250.10">
    <property type="entry name" value="Rhodanese-like domain"/>
    <property type="match status" value="2"/>
</dbReference>
<dbReference type="InterPro" id="IPR050229">
    <property type="entry name" value="GlpE_sulfurtransferase"/>
</dbReference>
<evidence type="ECO:0000313" key="4">
    <source>
        <dbReference type="Proteomes" id="UP000183868"/>
    </source>
</evidence>
<accession>A0A1J1C312</accession>
<dbReference type="OrthoDB" id="9800872at2"/>
<dbReference type="PANTHER" id="PTHR43031">
    <property type="entry name" value="FAD-DEPENDENT OXIDOREDUCTASE"/>
    <property type="match status" value="1"/>
</dbReference>
<feature type="chain" id="PRO_5009618307" evidence="1">
    <location>
        <begin position="26"/>
        <end position="327"/>
    </location>
</feature>
<dbReference type="InterPro" id="IPR001307">
    <property type="entry name" value="Thiosulphate_STrfase_CS"/>
</dbReference>
<name>A0A1J1C312_CALAY</name>
<dbReference type="PROSITE" id="PS51257">
    <property type="entry name" value="PROKAR_LIPOPROTEIN"/>
    <property type="match status" value="1"/>
</dbReference>
<feature type="signal peptide" evidence="1">
    <location>
        <begin position="1"/>
        <end position="25"/>
    </location>
</feature>
<dbReference type="AlphaFoldDB" id="A0A1J1C312"/>
<feature type="domain" description="Rhodanese" evidence="2">
    <location>
        <begin position="63"/>
        <end position="148"/>
    </location>
</feature>
<keyword evidence="1" id="KW-0732">Signal</keyword>
<evidence type="ECO:0000259" key="2">
    <source>
        <dbReference type="PROSITE" id="PS50206"/>
    </source>
</evidence>
<dbReference type="EMBL" id="CP018099">
    <property type="protein sequence ID" value="APF17077.1"/>
    <property type="molecule type" value="Genomic_DNA"/>
</dbReference>
<protein>
    <submittedName>
        <fullName evidence="3">3-mercaptopyruvate sulfurtransferase SseA, contains two rhodanese domains</fullName>
    </submittedName>
</protein>
<dbReference type="GO" id="GO:0004792">
    <property type="term" value="F:thiosulfate-cyanide sulfurtransferase activity"/>
    <property type="evidence" value="ECO:0007669"/>
    <property type="project" value="InterPro"/>
</dbReference>
<dbReference type="PROSITE" id="PS00380">
    <property type="entry name" value="RHODANESE_1"/>
    <property type="match status" value="2"/>
</dbReference>
<dbReference type="KEGG" id="caby:Cabys_326"/>
<reference evidence="3 4" key="1">
    <citation type="submission" date="2016-11" db="EMBL/GenBank/DDBJ databases">
        <title>Genomic analysis of Caldithrix abyssi and proposal of a novel bacterial phylum Caldithrichaeota.</title>
        <authorList>
            <person name="Kublanov I."/>
            <person name="Sigalova O."/>
            <person name="Gavrilov S."/>
            <person name="Lebedinsky A."/>
            <person name="Ivanova N."/>
            <person name="Daum C."/>
            <person name="Reddy T."/>
            <person name="Klenk H.P."/>
            <person name="Goker M."/>
            <person name="Reva O."/>
            <person name="Miroshnichenko M."/>
            <person name="Kyprides N."/>
            <person name="Woyke T."/>
            <person name="Gelfand M."/>
        </authorList>
    </citation>
    <scope>NUCLEOTIDE SEQUENCE [LARGE SCALE GENOMIC DNA]</scope>
    <source>
        <strain evidence="3 4">LF13</strain>
    </source>
</reference>
<dbReference type="RefSeq" id="WP_044281125.1">
    <property type="nucleotide sequence ID" value="NZ_CM001402.1"/>
</dbReference>
<evidence type="ECO:0000313" key="3">
    <source>
        <dbReference type="EMBL" id="APF17077.1"/>
    </source>
</evidence>
<dbReference type="Pfam" id="PF00581">
    <property type="entry name" value="Rhodanese"/>
    <property type="match status" value="2"/>
</dbReference>
<dbReference type="InterPro" id="IPR036873">
    <property type="entry name" value="Rhodanese-like_dom_sf"/>
</dbReference>
<organism evidence="3 4">
    <name type="scientific">Caldithrix abyssi DSM 13497</name>
    <dbReference type="NCBI Taxonomy" id="880073"/>
    <lineage>
        <taxon>Bacteria</taxon>
        <taxon>Pseudomonadati</taxon>
        <taxon>Calditrichota</taxon>
        <taxon>Calditrichia</taxon>
        <taxon>Calditrichales</taxon>
        <taxon>Calditrichaceae</taxon>
        <taxon>Caldithrix</taxon>
    </lineage>
</organism>
<feature type="domain" description="Rhodanese" evidence="2">
    <location>
        <begin position="222"/>
        <end position="311"/>
    </location>
</feature>
<sequence length="327" mass="36050">MMRRYFTILSLLVGLAFLFSCSSSTDNDDKEKKSNFEIIQPVVDEAIANWSNPVTPAQTIHDGLNNYFVVSVRGADDYAKGHVPGAINIPWTTIAKEENLAQIPTDKTVAVYCYTGHTGQIAATVLKVLGYDVTNMKWGIMSWTKDQTVRAAAAFNEDTDAHDYPITTEVPTAQTYDLPEPNFVDSEDAMTILKAAADQYVSTQAPVILAQALFDNLNDGNASNDPQIISVRSADHYAIGHIPGAINIPWQEIAKVENLQKIDPNREVVVYCYTGHTGQIATTVLNLLGYNAINLKWGIMSWTKDANVRVLSPFNENTDANDFALEK</sequence>
<dbReference type="CDD" id="cd00158">
    <property type="entry name" value="RHOD"/>
    <property type="match status" value="2"/>
</dbReference>
<evidence type="ECO:0000256" key="1">
    <source>
        <dbReference type="SAM" id="SignalP"/>
    </source>
</evidence>
<dbReference type="PANTHER" id="PTHR43031:SF16">
    <property type="entry name" value="OXIDOREDUCTASE"/>
    <property type="match status" value="1"/>
</dbReference>
<dbReference type="Proteomes" id="UP000183868">
    <property type="component" value="Chromosome"/>
</dbReference>
<proteinExistence type="predicted"/>
<gene>
    <name evidence="3" type="ORF">Cabys_326</name>
</gene>
<dbReference type="SMART" id="SM00450">
    <property type="entry name" value="RHOD"/>
    <property type="match status" value="2"/>
</dbReference>
<keyword evidence="3" id="KW-0670">Pyruvate</keyword>
<keyword evidence="3" id="KW-0808">Transferase</keyword>
<dbReference type="InterPro" id="IPR001763">
    <property type="entry name" value="Rhodanese-like_dom"/>
</dbReference>
<dbReference type="PROSITE" id="PS50206">
    <property type="entry name" value="RHODANESE_3"/>
    <property type="match status" value="2"/>
</dbReference>
<dbReference type="SUPFAM" id="SSF52821">
    <property type="entry name" value="Rhodanese/Cell cycle control phosphatase"/>
    <property type="match status" value="2"/>
</dbReference>